<feature type="domain" description="NADH-quinone oxidoreductase subunit D" evidence="2">
    <location>
        <begin position="204"/>
        <end position="282"/>
    </location>
</feature>
<gene>
    <name evidence="3" type="ORF">GWK48_09760</name>
</gene>
<dbReference type="KEGG" id="mten:GWK48_09760"/>
<evidence type="ECO:0000313" key="4">
    <source>
        <dbReference type="Proteomes" id="UP000509301"/>
    </source>
</evidence>
<dbReference type="GO" id="GO:0016651">
    <property type="term" value="F:oxidoreductase activity, acting on NAD(P)H"/>
    <property type="evidence" value="ECO:0007669"/>
    <property type="project" value="InterPro"/>
</dbReference>
<evidence type="ECO:0000259" key="2">
    <source>
        <dbReference type="Pfam" id="PF00346"/>
    </source>
</evidence>
<evidence type="ECO:0000256" key="1">
    <source>
        <dbReference type="ARBA" id="ARBA00023002"/>
    </source>
</evidence>
<accession>A0A6N0NYI1</accession>
<dbReference type="InterPro" id="IPR029014">
    <property type="entry name" value="NiFe-Hase_large"/>
</dbReference>
<dbReference type="PANTHER" id="PTHR43485">
    <property type="entry name" value="HYDROGENASE-4 COMPONENT G"/>
    <property type="match status" value="1"/>
</dbReference>
<sequence>MRIVGDLGPYCLTSEGLTEGPCRYPPNLQVEGGYGSFNFLYGPSTGGLLESVAFEILTYGESIEKIERLSYKPREIRVRDLAPDEVLMKVERINVPFSASHTIAFLSAVEDALDVNPPEEVLESRIAQLELERVRNHLLVIQRLAEAASFLVPSYRLLYYIEEVNRAISKSCGHRYFLGANFLGGTRCQKLEVPKIDLEEIWDLTNNRIFIDRLQGNGIVREEWAIGPAARGAGMNYDARSEVPDLKYTNYGFRIVVEKDGDAFSRMMVRLREIEVSMEILEGLEFKPVRYDIPKGSGTGLGRVESPSGDLAYLIQLDQGKVKELHLFPPSRVNSQLFLRTMRGNIFTDFPFNWESFGIWISELEVSLS</sequence>
<dbReference type="GO" id="GO:0051287">
    <property type="term" value="F:NAD binding"/>
    <property type="evidence" value="ECO:0007669"/>
    <property type="project" value="InterPro"/>
</dbReference>
<protein>
    <recommendedName>
        <fullName evidence="2">NADH-quinone oxidoreductase subunit D domain-containing protein</fullName>
    </recommendedName>
</protein>
<keyword evidence="4" id="KW-1185">Reference proteome</keyword>
<dbReference type="EMBL" id="CP049074">
    <property type="protein sequence ID" value="QKR00629.1"/>
    <property type="molecule type" value="Genomic_DNA"/>
</dbReference>
<dbReference type="PANTHER" id="PTHR43485:SF1">
    <property type="entry name" value="FORMATE HYDROGENLYASE SUBUNIT 5-RELATED"/>
    <property type="match status" value="1"/>
</dbReference>
<dbReference type="GO" id="GO:0048038">
    <property type="term" value="F:quinone binding"/>
    <property type="evidence" value="ECO:0007669"/>
    <property type="project" value="InterPro"/>
</dbReference>
<organism evidence="3 4">
    <name type="scientific">Metallosphaera tengchongensis</name>
    <dbReference type="NCBI Taxonomy" id="1532350"/>
    <lineage>
        <taxon>Archaea</taxon>
        <taxon>Thermoproteota</taxon>
        <taxon>Thermoprotei</taxon>
        <taxon>Sulfolobales</taxon>
        <taxon>Sulfolobaceae</taxon>
        <taxon>Metallosphaera</taxon>
    </lineage>
</organism>
<dbReference type="Proteomes" id="UP000509301">
    <property type="component" value="Chromosome"/>
</dbReference>
<evidence type="ECO:0000313" key="3">
    <source>
        <dbReference type="EMBL" id="QKR00629.1"/>
    </source>
</evidence>
<dbReference type="InterPro" id="IPR001135">
    <property type="entry name" value="NADH_Q_OxRdtase_suD"/>
</dbReference>
<proteinExistence type="predicted"/>
<keyword evidence="1" id="KW-0560">Oxidoreductase</keyword>
<dbReference type="SUPFAM" id="SSF56762">
    <property type="entry name" value="HydB/Nqo4-like"/>
    <property type="match status" value="1"/>
</dbReference>
<reference evidence="3 4" key="1">
    <citation type="submission" date="2020-02" db="EMBL/GenBank/DDBJ databases">
        <title>Comparative genome analysis reveals the metabolism and evolution of the thermophilic archaeal genus Metallosphaera.</title>
        <authorList>
            <person name="Jiang C."/>
        </authorList>
    </citation>
    <scope>NUCLEOTIDE SEQUENCE [LARGE SCALE GENOMIC DNA]</scope>
    <source>
        <strain evidence="3 4">Ric-A</strain>
    </source>
</reference>
<dbReference type="Pfam" id="PF00346">
    <property type="entry name" value="Complex1_49kDa"/>
    <property type="match status" value="1"/>
</dbReference>
<name>A0A6N0NYI1_9CREN</name>
<dbReference type="Gene3D" id="1.10.645.10">
    <property type="entry name" value="Cytochrome-c3 Hydrogenase, chain B"/>
    <property type="match status" value="1"/>
</dbReference>
<dbReference type="OrthoDB" id="43567at2157"/>
<dbReference type="AlphaFoldDB" id="A0A6N0NYI1"/>
<dbReference type="InterPro" id="IPR052197">
    <property type="entry name" value="ComplexI_49kDa-like"/>
</dbReference>